<dbReference type="Gene3D" id="1.20.1440.60">
    <property type="entry name" value="23S rRNA-intervening sequence"/>
    <property type="match status" value="1"/>
</dbReference>
<dbReference type="AlphaFoldDB" id="A0A934HR10"/>
<dbReference type="Pfam" id="PF05635">
    <property type="entry name" value="23S_rRNA_IVP"/>
    <property type="match status" value="1"/>
</dbReference>
<dbReference type="SUPFAM" id="SSF158446">
    <property type="entry name" value="IVS-encoded protein-like"/>
    <property type="match status" value="1"/>
</dbReference>
<dbReference type="InterPro" id="IPR036583">
    <property type="entry name" value="23S_rRNA_IVS_sf"/>
</dbReference>
<dbReference type="PANTHER" id="PTHR38471:SF2">
    <property type="entry name" value="FOUR HELIX BUNDLE PROTEIN"/>
    <property type="match status" value="1"/>
</dbReference>
<name>A0A934HR10_9CLOT</name>
<protein>
    <submittedName>
        <fullName evidence="1">Four helix bundle protein</fullName>
    </submittedName>
</protein>
<evidence type="ECO:0000313" key="2">
    <source>
        <dbReference type="Proteomes" id="UP000622687"/>
    </source>
</evidence>
<dbReference type="NCBIfam" id="TIGR02436">
    <property type="entry name" value="four helix bundle protein"/>
    <property type="match status" value="1"/>
</dbReference>
<accession>A0A934HR10</accession>
<dbReference type="EMBL" id="JAEEGB010000008">
    <property type="protein sequence ID" value="MBI6872735.1"/>
    <property type="molecule type" value="Genomic_DNA"/>
</dbReference>
<dbReference type="RefSeq" id="WP_211142238.1">
    <property type="nucleotide sequence ID" value="NZ_JAEEGB010000008.1"/>
</dbReference>
<comment type="caution">
    <text evidence="1">The sequence shown here is derived from an EMBL/GenBank/DDBJ whole genome shotgun (WGS) entry which is preliminary data.</text>
</comment>
<dbReference type="Proteomes" id="UP000622687">
    <property type="component" value="Unassembled WGS sequence"/>
</dbReference>
<keyword evidence="2" id="KW-1185">Reference proteome</keyword>
<gene>
    <name evidence="1" type="ORF">I6U51_08415</name>
</gene>
<reference evidence="1" key="1">
    <citation type="submission" date="2020-12" db="EMBL/GenBank/DDBJ databases">
        <title>Clostridium thailandense sp. nov., a novel acetogenic bacterium isolated from peat land soil in Thailand.</title>
        <authorList>
            <person name="Chaikitkaew S."/>
            <person name="Birkeland N.K."/>
        </authorList>
    </citation>
    <scope>NUCLEOTIDE SEQUENCE</scope>
    <source>
        <strain evidence="1">DSM 17425</strain>
    </source>
</reference>
<dbReference type="InterPro" id="IPR012657">
    <property type="entry name" value="23S_rRNA-intervening_sequence"/>
</dbReference>
<dbReference type="PIRSF" id="PIRSF035652">
    <property type="entry name" value="CHP02436"/>
    <property type="match status" value="1"/>
</dbReference>
<sequence length="124" mass="14397">MSESLVYKKAFHFSIDIVNFYKTLLKDKKEYILSKQLLRCGTSVGANIKEALDAQSKPDFLSKMNIALKEASEVEYWLDLLKSIDYLDEKLYRDLMSQCIELNRMLSAIVKTVKCQVKQIKDFS</sequence>
<dbReference type="PANTHER" id="PTHR38471">
    <property type="entry name" value="FOUR HELIX BUNDLE PROTEIN"/>
    <property type="match status" value="1"/>
</dbReference>
<organism evidence="1 2">
    <name type="scientific">Clostridium aciditolerans</name>
    <dbReference type="NCBI Taxonomy" id="339861"/>
    <lineage>
        <taxon>Bacteria</taxon>
        <taxon>Bacillati</taxon>
        <taxon>Bacillota</taxon>
        <taxon>Clostridia</taxon>
        <taxon>Eubacteriales</taxon>
        <taxon>Clostridiaceae</taxon>
        <taxon>Clostridium</taxon>
    </lineage>
</organism>
<evidence type="ECO:0000313" key="1">
    <source>
        <dbReference type="EMBL" id="MBI6872735.1"/>
    </source>
</evidence>
<proteinExistence type="predicted"/>